<feature type="compositionally biased region" description="Basic and acidic residues" evidence="4">
    <location>
        <begin position="289"/>
        <end position="306"/>
    </location>
</feature>
<reference evidence="6" key="1">
    <citation type="journal article" date="2020" name="Stud. Mycol.">
        <title>101 Dothideomycetes genomes: a test case for predicting lifestyles and emergence of pathogens.</title>
        <authorList>
            <person name="Haridas S."/>
            <person name="Albert R."/>
            <person name="Binder M."/>
            <person name="Bloem J."/>
            <person name="Labutti K."/>
            <person name="Salamov A."/>
            <person name="Andreopoulos B."/>
            <person name="Baker S."/>
            <person name="Barry K."/>
            <person name="Bills G."/>
            <person name="Bluhm B."/>
            <person name="Cannon C."/>
            <person name="Castanera R."/>
            <person name="Culley D."/>
            <person name="Daum C."/>
            <person name="Ezra D."/>
            <person name="Gonzalez J."/>
            <person name="Henrissat B."/>
            <person name="Kuo A."/>
            <person name="Liang C."/>
            <person name="Lipzen A."/>
            <person name="Lutzoni F."/>
            <person name="Magnuson J."/>
            <person name="Mondo S."/>
            <person name="Nolan M."/>
            <person name="Ohm R."/>
            <person name="Pangilinan J."/>
            <person name="Park H.-J."/>
            <person name="Ramirez L."/>
            <person name="Alfaro M."/>
            <person name="Sun H."/>
            <person name="Tritt A."/>
            <person name="Yoshinaga Y."/>
            <person name="Zwiers L.-H."/>
            <person name="Turgeon B."/>
            <person name="Goodwin S."/>
            <person name="Spatafora J."/>
            <person name="Crous P."/>
            <person name="Grigoriev I."/>
        </authorList>
    </citation>
    <scope>NUCLEOTIDE SEQUENCE</scope>
    <source>
        <strain evidence="6">CBS 627.86</strain>
    </source>
</reference>
<evidence type="ECO:0000313" key="7">
    <source>
        <dbReference type="Proteomes" id="UP000799770"/>
    </source>
</evidence>
<gene>
    <name evidence="6" type="ORF">BDV96DRAFT_575957</name>
</gene>
<comment type="similarity">
    <text evidence="1 3">Belongs to the SNW family.</text>
</comment>
<feature type="compositionally biased region" description="Basic residues" evidence="4">
    <location>
        <begin position="262"/>
        <end position="272"/>
    </location>
</feature>
<feature type="region of interest" description="Disordered" evidence="4">
    <location>
        <begin position="262"/>
        <end position="326"/>
    </location>
</feature>
<evidence type="ECO:0000256" key="2">
    <source>
        <dbReference type="ARBA" id="ARBA00022160"/>
    </source>
</evidence>
<comment type="subunit">
    <text evidence="3">Associated with the spliceosome.</text>
</comment>
<feature type="compositionally biased region" description="Basic and acidic residues" evidence="4">
    <location>
        <begin position="316"/>
        <end position="326"/>
    </location>
</feature>
<keyword evidence="7" id="KW-1185">Reference proteome</keyword>
<comment type="subcellular location">
    <subcellularLocation>
        <location evidence="3">Nucleus</location>
    </subcellularLocation>
</comment>
<dbReference type="InterPro" id="IPR004015">
    <property type="entry name" value="SKI-int_prot_SKIP_SNW-dom"/>
</dbReference>
<feature type="compositionally biased region" description="Low complexity" evidence="4">
    <location>
        <begin position="273"/>
        <end position="282"/>
    </location>
</feature>
<accession>A0A6A5Z5S1</accession>
<protein>
    <recommendedName>
        <fullName evidence="2 3">Pre-mRNA-processing protein 45</fullName>
    </recommendedName>
</protein>
<dbReference type="Proteomes" id="UP000799770">
    <property type="component" value="Unassembled WGS sequence"/>
</dbReference>
<dbReference type="EMBL" id="ML977324">
    <property type="protein sequence ID" value="KAF2114819.1"/>
    <property type="molecule type" value="Genomic_DNA"/>
</dbReference>
<keyword evidence="3" id="KW-0747">Spliceosome</keyword>
<dbReference type="GO" id="GO:0005681">
    <property type="term" value="C:spliceosomal complex"/>
    <property type="evidence" value="ECO:0007669"/>
    <property type="project" value="UniProtKB-UniRule"/>
</dbReference>
<dbReference type="PANTHER" id="PTHR12096">
    <property type="entry name" value="NUCLEAR PROTEIN SKIP-RELATED"/>
    <property type="match status" value="1"/>
</dbReference>
<keyword evidence="3" id="KW-0508">mRNA splicing</keyword>
<keyword evidence="3" id="KW-0539">Nucleus</keyword>
<keyword evidence="3" id="KW-0507">mRNA processing</keyword>
<evidence type="ECO:0000256" key="1">
    <source>
        <dbReference type="ARBA" id="ARBA00010197"/>
    </source>
</evidence>
<dbReference type="OrthoDB" id="666364at2759"/>
<dbReference type="Pfam" id="PF02731">
    <property type="entry name" value="SKIP_SNW"/>
    <property type="match status" value="1"/>
</dbReference>
<comment type="function">
    <text evidence="3">Involved in pre-mRNA splicing.</text>
</comment>
<evidence type="ECO:0000256" key="4">
    <source>
        <dbReference type="SAM" id="MobiDB-lite"/>
    </source>
</evidence>
<evidence type="ECO:0000259" key="5">
    <source>
        <dbReference type="Pfam" id="PF02731"/>
    </source>
</evidence>
<evidence type="ECO:0000256" key="3">
    <source>
        <dbReference type="RuleBase" id="RU367140"/>
    </source>
</evidence>
<organism evidence="6 7">
    <name type="scientific">Lophiotrema nucula</name>
    <dbReference type="NCBI Taxonomy" id="690887"/>
    <lineage>
        <taxon>Eukaryota</taxon>
        <taxon>Fungi</taxon>
        <taxon>Dikarya</taxon>
        <taxon>Ascomycota</taxon>
        <taxon>Pezizomycotina</taxon>
        <taxon>Dothideomycetes</taxon>
        <taxon>Pleosporomycetidae</taxon>
        <taxon>Pleosporales</taxon>
        <taxon>Lophiotremataceae</taxon>
        <taxon>Lophiotrema</taxon>
    </lineage>
</organism>
<dbReference type="GO" id="GO:0000398">
    <property type="term" value="P:mRNA splicing, via spliceosome"/>
    <property type="evidence" value="ECO:0007669"/>
    <property type="project" value="InterPro"/>
</dbReference>
<name>A0A6A5Z5S1_9PLEO</name>
<sequence>MTRLTMRLALMSPETHPRALIKRPFMPDEIDSNLRTRFDSSVPRGPPVVQTQSSLQDLIPLRQSEWYVDLKRPSREETEATTERTRKQLAKKVLHHNSSSVPPHAAKETSFHRYVATGTERNNSRLVKVVNRQHDPFVMREHRYKKIPRAPPSPPRPVLHPPSRPMTVEEREAWDIPPAVSNWKNNKGYAIPLDKRMVGHMEQEVTISDKFAHMADSLAGVERLSRQEVHERAILRQEVARRVKDAREKELCERARSIRANAARRRRLKRSRSLSSSSGSEASADEDLREQARIERRREMRREVRQSRMGSQRRAQMLDRGDGGKG</sequence>
<feature type="domain" description="SKI-interacting protein SKIP SNW" evidence="5">
    <location>
        <begin position="118"/>
        <end position="260"/>
    </location>
</feature>
<dbReference type="InterPro" id="IPR017862">
    <property type="entry name" value="SKI-int_prot_SKIP"/>
</dbReference>
<dbReference type="AlphaFoldDB" id="A0A6A5Z5S1"/>
<proteinExistence type="inferred from homology"/>
<evidence type="ECO:0000313" key="6">
    <source>
        <dbReference type="EMBL" id="KAF2114819.1"/>
    </source>
</evidence>